<dbReference type="PATRIC" id="fig|518642.7.peg.2138"/>
<gene>
    <name evidence="1" type="ORF">AN221_15125</name>
</gene>
<name>A0A1E7LVD2_9ACTN</name>
<accession>A0A1E7LVD2</accession>
<comment type="caution">
    <text evidence="1">The sequence shown here is derived from an EMBL/GenBank/DDBJ whole genome shotgun (WGS) entry which is preliminary data.</text>
</comment>
<dbReference type="EMBL" id="LJGZ01000030">
    <property type="protein sequence ID" value="OEV20121.1"/>
    <property type="molecule type" value="Genomic_DNA"/>
</dbReference>
<dbReference type="Proteomes" id="UP000175971">
    <property type="component" value="Unassembled WGS sequence"/>
</dbReference>
<evidence type="ECO:0000313" key="1">
    <source>
        <dbReference type="EMBL" id="OEV20121.1"/>
    </source>
</evidence>
<dbReference type="RefSeq" id="WP_070201453.1">
    <property type="nucleotide sequence ID" value="NZ_LJGZ01000030.1"/>
</dbReference>
<sequence length="173" mass="18085">MTAGAAQALQVIMRSSRFEASDDRSTVARAAQDLSAGAGVSGTGDGDVCRIYTPVGTAEAELRITWRRSGSVPESDPAPKFTVLPMGERALTATDGAFLRFVCRSAKLTGAGPAHVDIGVERGGVPTPPEGDPGELKDAYATVAHSFSLAMAKELDCEDDAGLPEKPELRPRQ</sequence>
<keyword evidence="2" id="KW-1185">Reference proteome</keyword>
<reference evidence="1 2" key="1">
    <citation type="journal article" date="2016" name="Front. Microbiol.">
        <title>Comparative Genomics Analysis of Streptomyces Species Reveals Their Adaptation to the Marine Environment and Their Diversity at the Genomic Level.</title>
        <authorList>
            <person name="Tian X."/>
            <person name="Zhang Z."/>
            <person name="Yang T."/>
            <person name="Chen M."/>
            <person name="Li J."/>
            <person name="Chen F."/>
            <person name="Yang J."/>
            <person name="Li W."/>
            <person name="Zhang B."/>
            <person name="Zhang Z."/>
            <person name="Wu J."/>
            <person name="Zhang C."/>
            <person name="Long L."/>
            <person name="Xiao J."/>
        </authorList>
    </citation>
    <scope>NUCLEOTIDE SEQUENCE [LARGE SCALE GENOMIC DNA]</scope>
    <source>
        <strain evidence="1 2">SCSIO M10372</strain>
    </source>
</reference>
<organism evidence="1 2">
    <name type="scientific">Streptomyces nanshensis</name>
    <dbReference type="NCBI Taxonomy" id="518642"/>
    <lineage>
        <taxon>Bacteria</taxon>
        <taxon>Bacillati</taxon>
        <taxon>Actinomycetota</taxon>
        <taxon>Actinomycetes</taxon>
        <taxon>Kitasatosporales</taxon>
        <taxon>Streptomycetaceae</taxon>
        <taxon>Streptomyces</taxon>
    </lineage>
</organism>
<dbReference type="OrthoDB" id="4219324at2"/>
<evidence type="ECO:0000313" key="2">
    <source>
        <dbReference type="Proteomes" id="UP000175971"/>
    </source>
</evidence>
<protein>
    <submittedName>
        <fullName evidence="1">Uncharacterized protein</fullName>
    </submittedName>
</protein>
<proteinExistence type="predicted"/>
<dbReference type="AlphaFoldDB" id="A0A1E7LVD2"/>